<sequence>MSVETEAGVMVRGGDETASAEIDLYHCHLPKLAEAEYVEWDPGTGEISAGPRFDEVEPLLEFTERHADELPPGWP</sequence>
<dbReference type="RefSeq" id="WP_185194020.1">
    <property type="nucleotide sequence ID" value="NZ_JACKXD010000006.1"/>
</dbReference>
<name>A0A7J9SL20_9EURY</name>
<dbReference type="AlphaFoldDB" id="A0A7J9SL20"/>
<evidence type="ECO:0000313" key="2">
    <source>
        <dbReference type="EMBL" id="MBB6647650.1"/>
    </source>
</evidence>
<accession>A0A7J9SL20</accession>
<dbReference type="Pfam" id="PF24035">
    <property type="entry name" value="DUF7344"/>
    <property type="match status" value="1"/>
</dbReference>
<dbReference type="Proteomes" id="UP000546257">
    <property type="component" value="Unassembled WGS sequence"/>
</dbReference>
<keyword evidence="3" id="KW-1185">Reference proteome</keyword>
<organism evidence="2 3">
    <name type="scientific">Halobellus ruber</name>
    <dbReference type="NCBI Taxonomy" id="2761102"/>
    <lineage>
        <taxon>Archaea</taxon>
        <taxon>Methanobacteriati</taxon>
        <taxon>Methanobacteriota</taxon>
        <taxon>Stenosarchaea group</taxon>
        <taxon>Halobacteria</taxon>
        <taxon>Halobacteriales</taxon>
        <taxon>Haloferacaceae</taxon>
        <taxon>Halobellus</taxon>
    </lineage>
</organism>
<dbReference type="EMBL" id="JACKXD010000006">
    <property type="protein sequence ID" value="MBB6647650.1"/>
    <property type="molecule type" value="Genomic_DNA"/>
</dbReference>
<feature type="domain" description="DUF7344" evidence="1">
    <location>
        <begin position="6"/>
        <end position="47"/>
    </location>
</feature>
<evidence type="ECO:0000313" key="3">
    <source>
        <dbReference type="Proteomes" id="UP000546257"/>
    </source>
</evidence>
<dbReference type="InterPro" id="IPR055768">
    <property type="entry name" value="DUF7344"/>
</dbReference>
<evidence type="ECO:0000259" key="1">
    <source>
        <dbReference type="Pfam" id="PF24035"/>
    </source>
</evidence>
<proteinExistence type="predicted"/>
<reference evidence="2 3" key="1">
    <citation type="submission" date="2020-08" db="EMBL/GenBank/DDBJ databases">
        <authorList>
            <person name="Seo M.-J."/>
        </authorList>
    </citation>
    <scope>NUCLEOTIDE SEQUENCE [LARGE SCALE GENOMIC DNA]</scope>
    <source>
        <strain evidence="2 3">MBLA0160</strain>
    </source>
</reference>
<protein>
    <recommendedName>
        <fullName evidence="1">DUF7344 domain-containing protein</fullName>
    </recommendedName>
</protein>
<gene>
    <name evidence="2" type="ORF">H5V44_15400</name>
</gene>
<comment type="caution">
    <text evidence="2">The sequence shown here is derived from an EMBL/GenBank/DDBJ whole genome shotgun (WGS) entry which is preliminary data.</text>
</comment>